<evidence type="ECO:0000259" key="5">
    <source>
        <dbReference type="PROSITE" id="PS50404"/>
    </source>
</evidence>
<comment type="subcellular location">
    <subcellularLocation>
        <location evidence="4">Cytoplasm</location>
        <location evidence="4">Cytosol</location>
    </subcellularLocation>
</comment>
<name>A0A8J5HQD0_ZINOF</name>
<dbReference type="PANTHER" id="PTHR11260:SF615">
    <property type="entry name" value="GLUTATHIONE S-TRANSFERASE U17"/>
    <property type="match status" value="1"/>
</dbReference>
<dbReference type="OrthoDB" id="4951845at2759"/>
<dbReference type="SFLD" id="SFLDS00019">
    <property type="entry name" value="Glutathione_Transferase_(cytos"/>
    <property type="match status" value="1"/>
</dbReference>
<dbReference type="SFLD" id="SFLDG01152">
    <property type="entry name" value="Main.3:_Omega-_and_Tau-like"/>
    <property type="match status" value="1"/>
</dbReference>
<dbReference type="PROSITE" id="PS50405">
    <property type="entry name" value="GST_CTER"/>
    <property type="match status" value="1"/>
</dbReference>
<dbReference type="InterPro" id="IPR004045">
    <property type="entry name" value="Glutathione_S-Trfase_N"/>
</dbReference>
<dbReference type="AlphaFoldDB" id="A0A8J5HQD0"/>
<comment type="similarity">
    <text evidence="2">Belongs to the GST superfamily. Tau family.</text>
</comment>
<keyword evidence="1 4" id="KW-0808">Transferase</keyword>
<dbReference type="GO" id="GO:0006749">
    <property type="term" value="P:glutathione metabolic process"/>
    <property type="evidence" value="ECO:0007669"/>
    <property type="project" value="InterPro"/>
</dbReference>
<feature type="domain" description="GST N-terminal" evidence="5">
    <location>
        <begin position="2"/>
        <end position="81"/>
    </location>
</feature>
<dbReference type="FunFam" id="1.20.1050.10:FF:000016">
    <property type="entry name" value="Glutathione S-transferase U9"/>
    <property type="match status" value="1"/>
</dbReference>
<dbReference type="GO" id="GO:0004364">
    <property type="term" value="F:glutathione transferase activity"/>
    <property type="evidence" value="ECO:0007669"/>
    <property type="project" value="UniProtKB-UniRule"/>
</dbReference>
<dbReference type="InterPro" id="IPR045074">
    <property type="entry name" value="GST_C_Tau"/>
</dbReference>
<reference evidence="7 8" key="1">
    <citation type="submission" date="2020-08" db="EMBL/GenBank/DDBJ databases">
        <title>Plant Genome Project.</title>
        <authorList>
            <person name="Zhang R.-G."/>
        </authorList>
    </citation>
    <scope>NUCLEOTIDE SEQUENCE [LARGE SCALE GENOMIC DNA]</scope>
    <source>
        <tissue evidence="7">Rhizome</tissue>
    </source>
</reference>
<dbReference type="CDD" id="cd03185">
    <property type="entry name" value="GST_C_Tau"/>
    <property type="match status" value="1"/>
</dbReference>
<comment type="catalytic activity">
    <reaction evidence="3 4">
        <text>RX + glutathione = an S-substituted glutathione + a halide anion + H(+)</text>
        <dbReference type="Rhea" id="RHEA:16437"/>
        <dbReference type="ChEBI" id="CHEBI:15378"/>
        <dbReference type="ChEBI" id="CHEBI:16042"/>
        <dbReference type="ChEBI" id="CHEBI:17792"/>
        <dbReference type="ChEBI" id="CHEBI:57925"/>
        <dbReference type="ChEBI" id="CHEBI:90779"/>
        <dbReference type="EC" id="2.5.1.18"/>
    </reaction>
</comment>
<dbReference type="Pfam" id="PF13410">
    <property type="entry name" value="GST_C_2"/>
    <property type="match status" value="1"/>
</dbReference>
<dbReference type="EC" id="2.5.1.18" evidence="4"/>
<keyword evidence="8" id="KW-1185">Reference proteome</keyword>
<dbReference type="CDD" id="cd03058">
    <property type="entry name" value="GST_N_Tau"/>
    <property type="match status" value="1"/>
</dbReference>
<evidence type="ECO:0000256" key="1">
    <source>
        <dbReference type="ARBA" id="ARBA00022679"/>
    </source>
</evidence>
<dbReference type="Proteomes" id="UP000734854">
    <property type="component" value="Unassembled WGS sequence"/>
</dbReference>
<dbReference type="InterPro" id="IPR040079">
    <property type="entry name" value="Glutathione_S-Trfase"/>
</dbReference>
<dbReference type="SFLD" id="SFLDG00358">
    <property type="entry name" value="Main_(cytGST)"/>
    <property type="match status" value="1"/>
</dbReference>
<evidence type="ECO:0000313" key="8">
    <source>
        <dbReference type="Proteomes" id="UP000734854"/>
    </source>
</evidence>
<evidence type="ECO:0000259" key="6">
    <source>
        <dbReference type="PROSITE" id="PS50405"/>
    </source>
</evidence>
<accession>A0A8J5HQD0</accession>
<evidence type="ECO:0000313" key="7">
    <source>
        <dbReference type="EMBL" id="KAG6529200.1"/>
    </source>
</evidence>
<feature type="domain" description="GST C-terminal" evidence="6">
    <location>
        <begin position="87"/>
        <end position="210"/>
    </location>
</feature>
<proteinExistence type="inferred from homology"/>
<keyword evidence="4" id="KW-0963">Cytoplasm</keyword>
<comment type="function">
    <text evidence="4">Is involved in the conjugation of reduced glutathione to a wide number of exogenous and endogenous hydrophobic electrophiles.</text>
</comment>
<evidence type="ECO:0000256" key="2">
    <source>
        <dbReference type="ARBA" id="ARBA00025743"/>
    </source>
</evidence>
<evidence type="ECO:0000256" key="4">
    <source>
        <dbReference type="RuleBase" id="RU369102"/>
    </source>
</evidence>
<dbReference type="GO" id="GO:0005829">
    <property type="term" value="C:cytosol"/>
    <property type="evidence" value="ECO:0007669"/>
    <property type="project" value="UniProtKB-SubCell"/>
</dbReference>
<dbReference type="PANTHER" id="PTHR11260">
    <property type="entry name" value="GLUTATHIONE S-TRANSFERASE, GST, SUPERFAMILY, GST DOMAIN CONTAINING"/>
    <property type="match status" value="1"/>
</dbReference>
<dbReference type="InterPro" id="IPR010987">
    <property type="entry name" value="Glutathione-S-Trfase_C-like"/>
</dbReference>
<organism evidence="7 8">
    <name type="scientific">Zingiber officinale</name>
    <name type="common">Ginger</name>
    <name type="synonym">Amomum zingiber</name>
    <dbReference type="NCBI Taxonomy" id="94328"/>
    <lineage>
        <taxon>Eukaryota</taxon>
        <taxon>Viridiplantae</taxon>
        <taxon>Streptophyta</taxon>
        <taxon>Embryophyta</taxon>
        <taxon>Tracheophyta</taxon>
        <taxon>Spermatophyta</taxon>
        <taxon>Magnoliopsida</taxon>
        <taxon>Liliopsida</taxon>
        <taxon>Zingiberales</taxon>
        <taxon>Zingiberaceae</taxon>
        <taxon>Zingiber</taxon>
    </lineage>
</organism>
<dbReference type="PROSITE" id="PS50404">
    <property type="entry name" value="GST_NTER"/>
    <property type="match status" value="1"/>
</dbReference>
<sequence length="223" mass="25380">MAEVKLLGKWPCPYVLRARVALQLKKVEYEYLEEELGGKSELLLKSNPVHKKIPVLIHRGRPLCESLIIVQYIDEAWLAAPSLLPASAHDRAFHRFWAAYFDDKLSPLLTRLRNGERGRANEEAAEGVKLLEEAFVRLSEGKGFFGGDEIGYLDITIGCHLGWIRVTERLMGFKLIEEAKVPGLAGWAERFCAHEAVQGIMPETEKLMEIFQLAQIHMKRSKR</sequence>
<dbReference type="SMR" id="A0A8J5HQD0"/>
<dbReference type="GO" id="GO:0009407">
    <property type="term" value="P:toxin catabolic process"/>
    <property type="evidence" value="ECO:0007669"/>
    <property type="project" value="UniProtKB-ARBA"/>
</dbReference>
<evidence type="ECO:0000256" key="3">
    <source>
        <dbReference type="ARBA" id="ARBA00047960"/>
    </source>
</evidence>
<dbReference type="Pfam" id="PF02798">
    <property type="entry name" value="GST_N"/>
    <property type="match status" value="1"/>
</dbReference>
<dbReference type="InterPro" id="IPR045073">
    <property type="entry name" value="Omega/Tau-like"/>
</dbReference>
<gene>
    <name evidence="7" type="ORF">ZIOFF_011396</name>
</gene>
<dbReference type="FunFam" id="3.40.30.10:FF:000044">
    <property type="entry name" value="Glutathione S-transferase GSTU6"/>
    <property type="match status" value="1"/>
</dbReference>
<dbReference type="EMBL" id="JACMSC010000003">
    <property type="protein sequence ID" value="KAG6529200.1"/>
    <property type="molecule type" value="Genomic_DNA"/>
</dbReference>
<comment type="caution">
    <text evidence="7">The sequence shown here is derived from an EMBL/GenBank/DDBJ whole genome shotgun (WGS) entry which is preliminary data.</text>
</comment>
<protein>
    <recommendedName>
        <fullName evidence="4">Glutathione S-transferase</fullName>
        <ecNumber evidence="4">2.5.1.18</ecNumber>
    </recommendedName>
</protein>